<evidence type="ECO:0000256" key="2">
    <source>
        <dbReference type="ARBA" id="ARBA00022723"/>
    </source>
</evidence>
<organism evidence="4 5">
    <name type="scientific">Kingdonia uniflora</name>
    <dbReference type="NCBI Taxonomy" id="39325"/>
    <lineage>
        <taxon>Eukaryota</taxon>
        <taxon>Viridiplantae</taxon>
        <taxon>Streptophyta</taxon>
        <taxon>Embryophyta</taxon>
        <taxon>Tracheophyta</taxon>
        <taxon>Spermatophyta</taxon>
        <taxon>Magnoliopsida</taxon>
        <taxon>Ranunculales</taxon>
        <taxon>Circaeasteraceae</taxon>
        <taxon>Kingdonia</taxon>
    </lineage>
</organism>
<evidence type="ECO:0000256" key="1">
    <source>
        <dbReference type="ARBA" id="ARBA00005802"/>
    </source>
</evidence>
<dbReference type="OrthoDB" id="1929463at2759"/>
<evidence type="ECO:0008006" key="6">
    <source>
        <dbReference type="Google" id="ProtNLM"/>
    </source>
</evidence>
<sequence length="85" mass="8459">MADLGVERRCDEACGCPHPCPGGAACRCPTGGVNTGGVEAVDHKRCSCGEHCSCNPCRCGTTPVHGVGKAFCKCPAGCACVACAS</sequence>
<dbReference type="GO" id="GO:0008270">
    <property type="term" value="F:zinc ion binding"/>
    <property type="evidence" value="ECO:0007669"/>
    <property type="project" value="InterPro"/>
</dbReference>
<gene>
    <name evidence="4" type="ORF">GIB67_026809</name>
</gene>
<keyword evidence="2" id="KW-0479">Metal-binding</keyword>
<reference evidence="4 5" key="1">
    <citation type="journal article" date="2020" name="IScience">
        <title>Genome Sequencing of the Endangered Kingdonia uniflora (Circaeasteraceae, Ranunculales) Reveals Potential Mechanisms of Evolutionary Specialization.</title>
        <authorList>
            <person name="Sun Y."/>
            <person name="Deng T."/>
            <person name="Zhang A."/>
            <person name="Moore M.J."/>
            <person name="Landis J.B."/>
            <person name="Lin N."/>
            <person name="Zhang H."/>
            <person name="Zhang X."/>
            <person name="Huang J."/>
            <person name="Zhang X."/>
            <person name="Sun H."/>
            <person name="Wang H."/>
        </authorList>
    </citation>
    <scope>NUCLEOTIDE SEQUENCE [LARGE SCALE GENOMIC DNA]</scope>
    <source>
        <strain evidence="4">TB1705</strain>
        <tissue evidence="4">Leaf</tissue>
    </source>
</reference>
<dbReference type="PANTHER" id="PTHR48198">
    <property type="entry name" value="EC PROTEIN HOMOLOG"/>
    <property type="match status" value="1"/>
</dbReference>
<comment type="caution">
    <text evidence="4">The sequence shown here is derived from an EMBL/GenBank/DDBJ whole genome shotgun (WGS) entry which is preliminary data.</text>
</comment>
<comment type="similarity">
    <text evidence="1">Belongs to the metallothionein superfamily. Type 15 family.</text>
</comment>
<proteinExistence type="inferred from homology"/>
<dbReference type="Pfam" id="PF02068">
    <property type="entry name" value="Metallothio_PEC"/>
    <property type="match status" value="1"/>
</dbReference>
<evidence type="ECO:0000256" key="3">
    <source>
        <dbReference type="ARBA" id="ARBA00022851"/>
    </source>
</evidence>
<dbReference type="EMBL" id="JACGCM010001501">
    <property type="protein sequence ID" value="KAF6154353.1"/>
    <property type="molecule type" value="Genomic_DNA"/>
</dbReference>
<dbReference type="Proteomes" id="UP000541444">
    <property type="component" value="Unassembled WGS sequence"/>
</dbReference>
<keyword evidence="3" id="KW-0480">Metal-thiolate cluster</keyword>
<dbReference type="AlphaFoldDB" id="A0A7J7MHG9"/>
<evidence type="ECO:0000313" key="4">
    <source>
        <dbReference type="EMBL" id="KAF6154353.1"/>
    </source>
</evidence>
<name>A0A7J7MHG9_9MAGN</name>
<dbReference type="PANTHER" id="PTHR48198:SF1">
    <property type="entry name" value="METALLOTHIONEIN-LIKE PROTEIN 4A-RELATED"/>
    <property type="match status" value="1"/>
</dbReference>
<dbReference type="InterPro" id="IPR000316">
    <property type="entry name" value="Metallthion_15"/>
</dbReference>
<accession>A0A7J7MHG9</accession>
<keyword evidence="5" id="KW-1185">Reference proteome</keyword>
<evidence type="ECO:0000313" key="5">
    <source>
        <dbReference type="Proteomes" id="UP000541444"/>
    </source>
</evidence>
<protein>
    <recommendedName>
        <fullName evidence="6">Metallothionein</fullName>
    </recommendedName>
</protein>